<dbReference type="Proteomes" id="UP001597497">
    <property type="component" value="Unassembled WGS sequence"/>
</dbReference>
<protein>
    <submittedName>
        <fullName evidence="2">Uncharacterized protein</fullName>
    </submittedName>
</protein>
<proteinExistence type="predicted"/>
<feature type="transmembrane region" description="Helical" evidence="1">
    <location>
        <begin position="32"/>
        <end position="49"/>
    </location>
</feature>
<evidence type="ECO:0000313" key="3">
    <source>
        <dbReference type="Proteomes" id="UP001597497"/>
    </source>
</evidence>
<reference evidence="3" key="1">
    <citation type="journal article" date="2019" name="Int. J. Syst. Evol. Microbiol.">
        <title>The Global Catalogue of Microorganisms (GCM) 10K type strain sequencing project: providing services to taxonomists for standard genome sequencing and annotation.</title>
        <authorList>
            <consortium name="The Broad Institute Genomics Platform"/>
            <consortium name="The Broad Institute Genome Sequencing Center for Infectious Disease"/>
            <person name="Wu L."/>
            <person name="Ma J."/>
        </authorList>
    </citation>
    <scope>NUCLEOTIDE SEQUENCE [LARGE SCALE GENOMIC DNA]</scope>
    <source>
        <strain evidence="3">KCTC 33676</strain>
    </source>
</reference>
<dbReference type="RefSeq" id="WP_379928830.1">
    <property type="nucleotide sequence ID" value="NZ_JBHUMM010000010.1"/>
</dbReference>
<accession>A0ABW5R8J3</accession>
<sequence>MFIVLMFLTLLLITWLVEQHRLSRLGWKKERTLFSVMLIWSGLLGVLYVKHHALYNIMDPIHQLLSPISEWLYTILSE</sequence>
<keyword evidence="1" id="KW-0472">Membrane</keyword>
<organism evidence="2 3">
    <name type="scientific">Marinicrinis sediminis</name>
    <dbReference type="NCBI Taxonomy" id="1652465"/>
    <lineage>
        <taxon>Bacteria</taxon>
        <taxon>Bacillati</taxon>
        <taxon>Bacillota</taxon>
        <taxon>Bacilli</taxon>
        <taxon>Bacillales</taxon>
        <taxon>Paenibacillaceae</taxon>
    </lineage>
</organism>
<evidence type="ECO:0000313" key="2">
    <source>
        <dbReference type="EMBL" id="MFD2671372.1"/>
    </source>
</evidence>
<name>A0ABW5R8J3_9BACL</name>
<comment type="caution">
    <text evidence="2">The sequence shown here is derived from an EMBL/GenBank/DDBJ whole genome shotgun (WGS) entry which is preliminary data.</text>
</comment>
<keyword evidence="1" id="KW-1133">Transmembrane helix</keyword>
<keyword evidence="3" id="KW-1185">Reference proteome</keyword>
<gene>
    <name evidence="2" type="ORF">ACFSUC_07105</name>
</gene>
<evidence type="ECO:0000256" key="1">
    <source>
        <dbReference type="SAM" id="Phobius"/>
    </source>
</evidence>
<keyword evidence="1" id="KW-0812">Transmembrane</keyword>
<dbReference type="EMBL" id="JBHUMM010000010">
    <property type="protein sequence ID" value="MFD2671372.1"/>
    <property type="molecule type" value="Genomic_DNA"/>
</dbReference>